<dbReference type="Proteomes" id="UP000708208">
    <property type="component" value="Unassembled WGS sequence"/>
</dbReference>
<accession>A0A8J2PWQ8</accession>
<feature type="chain" id="PRO_5035251835" evidence="1">
    <location>
        <begin position="24"/>
        <end position="211"/>
    </location>
</feature>
<evidence type="ECO:0000313" key="2">
    <source>
        <dbReference type="EMBL" id="CAG7836114.1"/>
    </source>
</evidence>
<keyword evidence="1" id="KW-0732">Signal</keyword>
<evidence type="ECO:0000256" key="1">
    <source>
        <dbReference type="SAM" id="SignalP"/>
    </source>
</evidence>
<dbReference type="AlphaFoldDB" id="A0A8J2PWQ8"/>
<evidence type="ECO:0000313" key="3">
    <source>
        <dbReference type="Proteomes" id="UP000708208"/>
    </source>
</evidence>
<proteinExistence type="predicted"/>
<sequence>MYTKWCIVKIAFVLSLTTRYAWGQSPFIGPFEEAKYIALDATEDLLPNPNMVVDIAKAIVIIRAQYLLVSKVRNNGDWFLGKLRVYNYSEDVLAKLQQSPYGPVESVFDGEDNTTIVTFMQPYNPVLLAERLRAELEINSEPIWKTGPDYGEIKYDPEENTFTFRQGLANCGIDCNRNRYWVFKFQYDHAIPVSQYMTDVPIINRPRTNKR</sequence>
<dbReference type="EMBL" id="CAJVCH010570882">
    <property type="protein sequence ID" value="CAG7836114.1"/>
    <property type="molecule type" value="Genomic_DNA"/>
</dbReference>
<reference evidence="2" key="1">
    <citation type="submission" date="2021-06" db="EMBL/GenBank/DDBJ databases">
        <authorList>
            <person name="Hodson N. C."/>
            <person name="Mongue J. A."/>
            <person name="Jaron S. K."/>
        </authorList>
    </citation>
    <scope>NUCLEOTIDE SEQUENCE</scope>
</reference>
<comment type="caution">
    <text evidence="2">The sequence shown here is derived from an EMBL/GenBank/DDBJ whole genome shotgun (WGS) entry which is preliminary data.</text>
</comment>
<protein>
    <submittedName>
        <fullName evidence="2">Uncharacterized protein</fullName>
    </submittedName>
</protein>
<keyword evidence="3" id="KW-1185">Reference proteome</keyword>
<gene>
    <name evidence="2" type="ORF">AFUS01_LOCUS45394</name>
</gene>
<feature type="signal peptide" evidence="1">
    <location>
        <begin position="1"/>
        <end position="23"/>
    </location>
</feature>
<name>A0A8J2PWQ8_9HEXA</name>
<organism evidence="2 3">
    <name type="scientific">Allacma fusca</name>
    <dbReference type="NCBI Taxonomy" id="39272"/>
    <lineage>
        <taxon>Eukaryota</taxon>
        <taxon>Metazoa</taxon>
        <taxon>Ecdysozoa</taxon>
        <taxon>Arthropoda</taxon>
        <taxon>Hexapoda</taxon>
        <taxon>Collembola</taxon>
        <taxon>Symphypleona</taxon>
        <taxon>Sminthuridae</taxon>
        <taxon>Allacma</taxon>
    </lineage>
</organism>